<reference evidence="1 2" key="1">
    <citation type="submission" date="2018-08" db="EMBL/GenBank/DDBJ databases">
        <title>Chitinophaga sp. K20C18050901, a novel bacterium isolated from forest soil.</title>
        <authorList>
            <person name="Wang C."/>
        </authorList>
    </citation>
    <scope>NUCLEOTIDE SEQUENCE [LARGE SCALE GENOMIC DNA]</scope>
    <source>
        <strain evidence="1 2">K20C18050901</strain>
    </source>
</reference>
<dbReference type="RefSeq" id="WP_116852300.1">
    <property type="nucleotide sequence ID" value="NZ_QTJV01000001.1"/>
</dbReference>
<comment type="caution">
    <text evidence="1">The sequence shown here is derived from an EMBL/GenBank/DDBJ whole genome shotgun (WGS) entry which is preliminary data.</text>
</comment>
<name>A0A3E1PA60_9BACT</name>
<keyword evidence="2" id="KW-1185">Reference proteome</keyword>
<proteinExistence type="predicted"/>
<evidence type="ECO:0008006" key="3">
    <source>
        <dbReference type="Google" id="ProtNLM"/>
    </source>
</evidence>
<gene>
    <name evidence="1" type="ORF">DXN04_05645</name>
</gene>
<dbReference type="SUPFAM" id="SSF102405">
    <property type="entry name" value="MCP/YpsA-like"/>
    <property type="match status" value="1"/>
</dbReference>
<accession>A0A3E1PA60</accession>
<evidence type="ECO:0000313" key="1">
    <source>
        <dbReference type="EMBL" id="RFM36980.1"/>
    </source>
</evidence>
<organism evidence="1 2">
    <name type="scientific">Chitinophaga silvisoli</name>
    <dbReference type="NCBI Taxonomy" id="2291814"/>
    <lineage>
        <taxon>Bacteria</taxon>
        <taxon>Pseudomonadati</taxon>
        <taxon>Bacteroidota</taxon>
        <taxon>Chitinophagia</taxon>
        <taxon>Chitinophagales</taxon>
        <taxon>Chitinophagaceae</taxon>
        <taxon>Chitinophaga</taxon>
    </lineage>
</organism>
<dbReference type="EMBL" id="QTJV01000001">
    <property type="protein sequence ID" value="RFM36980.1"/>
    <property type="molecule type" value="Genomic_DNA"/>
</dbReference>
<sequence length="176" mass="19612">MMHSILFSGHMIDGPDRSPNPRFPAANELKVKTAIRDYLKEIAQPVRGIASGACGGDILFLETCLELGIPAEMYLPFVPAIFKKGSVSFAGKNWEERFDKLLYKLPVHIIETSGGNENAYYQVNEWMLKEAMVNGYAHMTLMVVWNEIRNAAKGGTASMVAEAEKHQVKVKIIRPS</sequence>
<dbReference type="Gene3D" id="3.40.50.450">
    <property type="match status" value="1"/>
</dbReference>
<dbReference type="Proteomes" id="UP000261174">
    <property type="component" value="Unassembled WGS sequence"/>
</dbReference>
<dbReference type="AlphaFoldDB" id="A0A3E1PA60"/>
<dbReference type="OrthoDB" id="9815193at2"/>
<protein>
    <recommendedName>
        <fullName evidence="3">DUF1273 family protein</fullName>
    </recommendedName>
</protein>
<evidence type="ECO:0000313" key="2">
    <source>
        <dbReference type="Proteomes" id="UP000261174"/>
    </source>
</evidence>